<reference evidence="3" key="1">
    <citation type="submission" date="2022-09" db="EMBL/GenBank/DDBJ databases">
        <title>Characterization of three MwoI isoschizomers from sequenced genome and metagenomes.</title>
        <authorList>
            <person name="Fomenkov A."/>
            <person name="Xu S.Y."/>
            <person name="Roberts R.J."/>
        </authorList>
    </citation>
    <scope>NUCLEOTIDE SEQUENCE</scope>
    <source>
        <strain evidence="3">DSM 2970</strain>
    </source>
</reference>
<dbReference type="GeneID" id="58978292"/>
<gene>
    <name evidence="3" type="ORF">N5910_03380</name>
    <name evidence="2" type="ORF">U2150_08120</name>
</gene>
<reference evidence="2 4" key="2">
    <citation type="submission" date="2023-12" db="EMBL/GenBank/DDBJ databases">
        <title>Phenotypic and Genomic Characterization of Methanothermobacter wolfeii Strain BSEL, a CO2-Capturing Archaeon with Minimal Nutrient Requirements.</title>
        <authorList>
            <person name="Ale Enriquez F."/>
            <person name="Ahring B.K."/>
        </authorList>
    </citation>
    <scope>NUCLEOTIDE SEQUENCE [LARGE SCALE GENOMIC DNA]</scope>
    <source>
        <strain evidence="2 4">BSEL-1</strain>
    </source>
</reference>
<keyword evidence="1" id="KW-0812">Transmembrane</keyword>
<keyword evidence="1" id="KW-0472">Membrane</keyword>
<proteinExistence type="predicted"/>
<evidence type="ECO:0000313" key="4">
    <source>
        <dbReference type="Proteomes" id="UP001369247"/>
    </source>
</evidence>
<sequence>MSLNDSEKSGGYLICTNCGGYYQLKAGESPSDFDSCECGGLLEYHRRLEEVYEEPSESSGDYVEYADDRKLNILKDLSESIENEKKTLEEITDGKWSLMDFVAEKRILDDVRKQKKLVNELLDEEIIEGNLVTGTGVKTENFISQVREQRDMMAELDGRSSLNSRFLKTAVTILLIFIAICFVYFFFAIKLT</sequence>
<keyword evidence="4" id="KW-1185">Reference proteome</keyword>
<feature type="transmembrane region" description="Helical" evidence="1">
    <location>
        <begin position="169"/>
        <end position="189"/>
    </location>
</feature>
<organism evidence="3">
    <name type="scientific">Methanothermobacter wolfeii</name>
    <name type="common">Methanobacterium wolfei</name>
    <dbReference type="NCBI Taxonomy" id="145261"/>
    <lineage>
        <taxon>Archaea</taxon>
        <taxon>Methanobacteriati</taxon>
        <taxon>Methanobacteriota</taxon>
        <taxon>Methanomada group</taxon>
        <taxon>Methanobacteria</taxon>
        <taxon>Methanobacteriales</taxon>
        <taxon>Methanobacteriaceae</taxon>
        <taxon>Methanothermobacter</taxon>
    </lineage>
</organism>
<dbReference type="Proteomes" id="UP001065373">
    <property type="component" value="Chromosome"/>
</dbReference>
<name>A0A9E7RUD7_METWO</name>
<evidence type="ECO:0000313" key="3">
    <source>
        <dbReference type="EMBL" id="UXH32343.1"/>
    </source>
</evidence>
<dbReference type="EMBL" id="JAXUHJ010000014">
    <property type="protein sequence ID" value="MEJ8543451.1"/>
    <property type="molecule type" value="Genomic_DNA"/>
</dbReference>
<protein>
    <submittedName>
        <fullName evidence="3">Uncharacterized protein</fullName>
    </submittedName>
</protein>
<accession>A0A9E7RUD7</accession>
<evidence type="ECO:0000256" key="1">
    <source>
        <dbReference type="SAM" id="Phobius"/>
    </source>
</evidence>
<dbReference type="Proteomes" id="UP001369247">
    <property type="component" value="Unassembled WGS sequence"/>
</dbReference>
<dbReference type="EMBL" id="CP104550">
    <property type="protein sequence ID" value="UXH32343.1"/>
    <property type="molecule type" value="Genomic_DNA"/>
</dbReference>
<dbReference type="RefSeq" id="WP_191216442.1">
    <property type="nucleotide sequence ID" value="NZ_CP104550.1"/>
</dbReference>
<keyword evidence="1" id="KW-1133">Transmembrane helix</keyword>
<dbReference type="AlphaFoldDB" id="A0A9E7RUD7"/>
<evidence type="ECO:0000313" key="2">
    <source>
        <dbReference type="EMBL" id="MEJ8543451.1"/>
    </source>
</evidence>